<name>A0AAV1EC14_OLDCO</name>
<feature type="compositionally biased region" description="Basic and acidic residues" evidence="2">
    <location>
        <begin position="99"/>
        <end position="108"/>
    </location>
</feature>
<reference evidence="4" key="1">
    <citation type="submission" date="2023-03" db="EMBL/GenBank/DDBJ databases">
        <authorList>
            <person name="Julca I."/>
        </authorList>
    </citation>
    <scope>NUCLEOTIDE SEQUENCE</scope>
</reference>
<sequence>MFDAAQRVEHRQAKLRNFLNQKRSNTNAWLKPKGNIPPRRFEVPTEKRMSPSESAGQAQPVTDATPICAFCRKPGHLEKNCWFKQRRCLGCGSTEHYARECPKNRDRLGQSSQSGSTTPPKNLNRDASKPRVSARVFALGKRNEPESTDVVEGRGSTRSFG</sequence>
<dbReference type="GO" id="GO:0003676">
    <property type="term" value="F:nucleic acid binding"/>
    <property type="evidence" value="ECO:0007669"/>
    <property type="project" value="InterPro"/>
</dbReference>
<dbReference type="PROSITE" id="PS50158">
    <property type="entry name" value="ZF_CCHC"/>
    <property type="match status" value="1"/>
</dbReference>
<dbReference type="GO" id="GO:0008270">
    <property type="term" value="F:zinc ion binding"/>
    <property type="evidence" value="ECO:0007669"/>
    <property type="project" value="UniProtKB-KW"/>
</dbReference>
<dbReference type="SUPFAM" id="SSF57756">
    <property type="entry name" value="Retrovirus zinc finger-like domains"/>
    <property type="match status" value="1"/>
</dbReference>
<dbReference type="AlphaFoldDB" id="A0AAV1EC14"/>
<dbReference type="InterPro" id="IPR001878">
    <property type="entry name" value="Znf_CCHC"/>
</dbReference>
<keyword evidence="5" id="KW-1185">Reference proteome</keyword>
<evidence type="ECO:0000313" key="4">
    <source>
        <dbReference type="EMBL" id="CAI9117276.1"/>
    </source>
</evidence>
<dbReference type="Gene3D" id="4.10.60.10">
    <property type="entry name" value="Zinc finger, CCHC-type"/>
    <property type="match status" value="1"/>
</dbReference>
<organism evidence="4 5">
    <name type="scientific">Oldenlandia corymbosa var. corymbosa</name>
    <dbReference type="NCBI Taxonomy" id="529605"/>
    <lineage>
        <taxon>Eukaryota</taxon>
        <taxon>Viridiplantae</taxon>
        <taxon>Streptophyta</taxon>
        <taxon>Embryophyta</taxon>
        <taxon>Tracheophyta</taxon>
        <taxon>Spermatophyta</taxon>
        <taxon>Magnoliopsida</taxon>
        <taxon>eudicotyledons</taxon>
        <taxon>Gunneridae</taxon>
        <taxon>Pentapetalae</taxon>
        <taxon>asterids</taxon>
        <taxon>lamiids</taxon>
        <taxon>Gentianales</taxon>
        <taxon>Rubiaceae</taxon>
        <taxon>Rubioideae</taxon>
        <taxon>Spermacoceae</taxon>
        <taxon>Hedyotis-Oldenlandia complex</taxon>
        <taxon>Oldenlandia</taxon>
    </lineage>
</organism>
<feature type="compositionally biased region" description="Basic and acidic residues" evidence="2">
    <location>
        <begin position="39"/>
        <end position="50"/>
    </location>
</feature>
<keyword evidence="1" id="KW-0863">Zinc-finger</keyword>
<feature type="compositionally biased region" description="Polar residues" evidence="2">
    <location>
        <begin position="51"/>
        <end position="60"/>
    </location>
</feature>
<evidence type="ECO:0000259" key="3">
    <source>
        <dbReference type="PROSITE" id="PS50158"/>
    </source>
</evidence>
<evidence type="ECO:0000313" key="5">
    <source>
        <dbReference type="Proteomes" id="UP001161247"/>
    </source>
</evidence>
<proteinExistence type="predicted"/>
<evidence type="ECO:0000256" key="2">
    <source>
        <dbReference type="SAM" id="MobiDB-lite"/>
    </source>
</evidence>
<feature type="domain" description="CCHC-type" evidence="3">
    <location>
        <begin position="86"/>
        <end position="103"/>
    </location>
</feature>
<evidence type="ECO:0000256" key="1">
    <source>
        <dbReference type="PROSITE-ProRule" id="PRU00047"/>
    </source>
</evidence>
<accession>A0AAV1EC14</accession>
<dbReference type="InterPro" id="IPR036875">
    <property type="entry name" value="Znf_CCHC_sf"/>
</dbReference>
<keyword evidence="1" id="KW-0862">Zinc</keyword>
<dbReference type="Pfam" id="PF00098">
    <property type="entry name" value="zf-CCHC"/>
    <property type="match status" value="1"/>
</dbReference>
<feature type="compositionally biased region" description="Polar residues" evidence="2">
    <location>
        <begin position="109"/>
        <end position="121"/>
    </location>
</feature>
<dbReference type="Proteomes" id="UP001161247">
    <property type="component" value="Chromosome 9"/>
</dbReference>
<dbReference type="EMBL" id="OX459126">
    <property type="protein sequence ID" value="CAI9117276.1"/>
    <property type="molecule type" value="Genomic_DNA"/>
</dbReference>
<feature type="region of interest" description="Disordered" evidence="2">
    <location>
        <begin position="27"/>
        <end position="60"/>
    </location>
</feature>
<gene>
    <name evidence="4" type="ORF">OLC1_LOCUS23364</name>
</gene>
<keyword evidence="1" id="KW-0479">Metal-binding</keyword>
<feature type="region of interest" description="Disordered" evidence="2">
    <location>
        <begin position="99"/>
        <end position="161"/>
    </location>
</feature>
<dbReference type="SMART" id="SM00343">
    <property type="entry name" value="ZnF_C2HC"/>
    <property type="match status" value="2"/>
</dbReference>
<protein>
    <submittedName>
        <fullName evidence="4">OLC1v1018633C1</fullName>
    </submittedName>
</protein>